<dbReference type="PROSITE" id="PS50885">
    <property type="entry name" value="HAMP"/>
    <property type="match status" value="1"/>
</dbReference>
<dbReference type="RefSeq" id="WP_059954309.1">
    <property type="nucleotide sequence ID" value="NZ_LPBJ01000047.1"/>
</dbReference>
<dbReference type="EMBL" id="LPBJ01000047">
    <property type="protein sequence ID" value="KVP98226.1"/>
    <property type="molecule type" value="Genomic_DNA"/>
</dbReference>
<dbReference type="Gene3D" id="3.30.450.20">
    <property type="entry name" value="PAS domain"/>
    <property type="match status" value="1"/>
</dbReference>
<dbReference type="CDD" id="cd00130">
    <property type="entry name" value="PAS"/>
    <property type="match status" value="1"/>
</dbReference>
<evidence type="ECO:0000313" key="10">
    <source>
        <dbReference type="Proteomes" id="UP000056453"/>
    </source>
</evidence>
<evidence type="ECO:0000256" key="1">
    <source>
        <dbReference type="ARBA" id="ARBA00004370"/>
    </source>
</evidence>
<evidence type="ECO:0000256" key="4">
    <source>
        <dbReference type="PROSITE-ProRule" id="PRU00284"/>
    </source>
</evidence>
<dbReference type="InterPro" id="IPR000014">
    <property type="entry name" value="PAS"/>
</dbReference>
<protein>
    <submittedName>
        <fullName evidence="9">Chemotaxis protein</fullName>
    </submittedName>
</protein>
<dbReference type="InterPro" id="IPR013655">
    <property type="entry name" value="PAS_fold_3"/>
</dbReference>
<dbReference type="Pfam" id="PF00015">
    <property type="entry name" value="MCPsignal"/>
    <property type="match status" value="1"/>
</dbReference>
<proteinExistence type="inferred from homology"/>
<dbReference type="NCBIfam" id="TIGR00229">
    <property type="entry name" value="sensory_box"/>
    <property type="match status" value="1"/>
</dbReference>
<evidence type="ECO:0000259" key="8">
    <source>
        <dbReference type="PROSITE" id="PS50885"/>
    </source>
</evidence>
<evidence type="ECO:0000313" key="9">
    <source>
        <dbReference type="EMBL" id="KVP98226.1"/>
    </source>
</evidence>
<sequence length="560" mass="59469">MRINLPVTGVEYPFPKGATLVSTTDDKGRILYCNESFITVSGFAKEELLGQPHNLIRHPDMPEEAFRDMWATIAAGKPWSAPVKNRRKNGDCYWVIANVTPILDSGKPVGYMSVRTEATRAQIQTAEALYAVMREEARAGRMTHTLKNGDLVTAGIADQLRQLGKLSLSQKLLVLSGIGIGMGYALGAGLHAGSLRWVGLGGLALVVAAAWRVKTALMAKPLKDVIQAAYSLSGGDLTAAVAHTRTDEIGELQKALNQLSVNLRSVVRDARENSGAVVRATDEIVSGNLDLSQRTESQASSLEETAAAMDEITGTVRNTADAAARASQLAKDVLSSAELSNQAVEAVSSSMTAIHETSSRITEITSLIDSIAFQTNILALNAAVEAARAGEQGRGFAVVAGEVRNLAKRSADAAKEIHALTASALTRVQEGQQTATDAHQAMQTAVVGVRRVHDFVDEISVAAREQLTGISQVNDAIGHMDRITQQNATMVEQVTAGAQELAALAVSARETVQVFKLEAGRHGFAERSDAVALRRASKPAAAQPLPPKLAPATSDNWSAF</sequence>
<dbReference type="GO" id="GO:0006935">
    <property type="term" value="P:chemotaxis"/>
    <property type="evidence" value="ECO:0007669"/>
    <property type="project" value="InterPro"/>
</dbReference>
<dbReference type="InterPro" id="IPR001610">
    <property type="entry name" value="PAC"/>
</dbReference>
<dbReference type="Proteomes" id="UP000056453">
    <property type="component" value="Unassembled WGS sequence"/>
</dbReference>
<reference evidence="9 10" key="1">
    <citation type="submission" date="2015-11" db="EMBL/GenBank/DDBJ databases">
        <title>Expanding the genomic diversity of Burkholderia species for the development of highly accurate diagnostics.</title>
        <authorList>
            <person name="Sahl J."/>
            <person name="Keim P."/>
            <person name="Wagner D."/>
        </authorList>
    </citation>
    <scope>NUCLEOTIDE SEQUENCE [LARGE SCALE GENOMIC DNA]</scope>
    <source>
        <strain evidence="9 10">MSMB1808WGS</strain>
    </source>
</reference>
<dbReference type="InterPro" id="IPR051310">
    <property type="entry name" value="MCP_chemotaxis"/>
</dbReference>
<dbReference type="AlphaFoldDB" id="A0AAW3MYF6"/>
<dbReference type="CDD" id="cd11386">
    <property type="entry name" value="MCP_signal"/>
    <property type="match status" value="1"/>
</dbReference>
<dbReference type="SMART" id="SM00283">
    <property type="entry name" value="MA"/>
    <property type="match status" value="1"/>
</dbReference>
<keyword evidence="4" id="KW-0807">Transducer</keyword>
<dbReference type="PROSITE" id="PS50112">
    <property type="entry name" value="PAS"/>
    <property type="match status" value="1"/>
</dbReference>
<feature type="domain" description="PAS" evidence="7">
    <location>
        <begin position="25"/>
        <end position="60"/>
    </location>
</feature>
<evidence type="ECO:0000256" key="2">
    <source>
        <dbReference type="ARBA" id="ARBA00022481"/>
    </source>
</evidence>
<accession>A0AAW3MYF6</accession>
<dbReference type="InterPro" id="IPR035965">
    <property type="entry name" value="PAS-like_dom_sf"/>
</dbReference>
<dbReference type="Pfam" id="PF08447">
    <property type="entry name" value="PAS_3"/>
    <property type="match status" value="1"/>
</dbReference>
<dbReference type="PANTHER" id="PTHR43531">
    <property type="entry name" value="PROTEIN ICFG"/>
    <property type="match status" value="1"/>
</dbReference>
<dbReference type="InterPro" id="IPR004089">
    <property type="entry name" value="MCPsignal_dom"/>
</dbReference>
<evidence type="ECO:0000256" key="5">
    <source>
        <dbReference type="SAM" id="MobiDB-lite"/>
    </source>
</evidence>
<dbReference type="GO" id="GO:0005886">
    <property type="term" value="C:plasma membrane"/>
    <property type="evidence" value="ECO:0007669"/>
    <property type="project" value="TreeGrafter"/>
</dbReference>
<dbReference type="PANTHER" id="PTHR43531:SF14">
    <property type="entry name" value="METHYL-ACCEPTING CHEMOTAXIS PROTEIN I-RELATED"/>
    <property type="match status" value="1"/>
</dbReference>
<evidence type="ECO:0000259" key="7">
    <source>
        <dbReference type="PROSITE" id="PS50112"/>
    </source>
</evidence>
<feature type="domain" description="HAMP" evidence="8">
    <location>
        <begin position="216"/>
        <end position="268"/>
    </location>
</feature>
<dbReference type="InterPro" id="IPR004090">
    <property type="entry name" value="Chemotax_Me-accpt_rcpt"/>
</dbReference>
<dbReference type="PROSITE" id="PS50111">
    <property type="entry name" value="CHEMOTAXIS_TRANSDUC_2"/>
    <property type="match status" value="1"/>
</dbReference>
<keyword evidence="10" id="KW-1185">Reference proteome</keyword>
<keyword evidence="2" id="KW-0488">Methylation</keyword>
<comment type="subcellular location">
    <subcellularLocation>
        <location evidence="1">Membrane</location>
    </subcellularLocation>
</comment>
<comment type="caution">
    <text evidence="9">The sequence shown here is derived from an EMBL/GenBank/DDBJ whole genome shotgun (WGS) entry which is preliminary data.</text>
</comment>
<dbReference type="FunFam" id="1.10.287.950:FF:000001">
    <property type="entry name" value="Methyl-accepting chemotaxis sensory transducer"/>
    <property type="match status" value="1"/>
</dbReference>
<organism evidence="9 10">
    <name type="scientific">Burkholderia ubonensis</name>
    <dbReference type="NCBI Taxonomy" id="101571"/>
    <lineage>
        <taxon>Bacteria</taxon>
        <taxon>Pseudomonadati</taxon>
        <taxon>Pseudomonadota</taxon>
        <taxon>Betaproteobacteria</taxon>
        <taxon>Burkholderiales</taxon>
        <taxon>Burkholderiaceae</taxon>
        <taxon>Burkholderia</taxon>
        <taxon>Burkholderia cepacia complex</taxon>
    </lineage>
</organism>
<dbReference type="SMART" id="SM00304">
    <property type="entry name" value="HAMP"/>
    <property type="match status" value="1"/>
</dbReference>
<evidence type="ECO:0000259" key="6">
    <source>
        <dbReference type="PROSITE" id="PS50111"/>
    </source>
</evidence>
<dbReference type="CDD" id="cd06225">
    <property type="entry name" value="HAMP"/>
    <property type="match status" value="1"/>
</dbReference>
<dbReference type="Gene3D" id="1.10.287.950">
    <property type="entry name" value="Methyl-accepting chemotaxis protein"/>
    <property type="match status" value="1"/>
</dbReference>
<dbReference type="PRINTS" id="PR00260">
    <property type="entry name" value="CHEMTRNSDUCR"/>
</dbReference>
<dbReference type="Pfam" id="PF00672">
    <property type="entry name" value="HAMP"/>
    <property type="match status" value="1"/>
</dbReference>
<feature type="region of interest" description="Disordered" evidence="5">
    <location>
        <begin position="538"/>
        <end position="560"/>
    </location>
</feature>
<dbReference type="InterPro" id="IPR003660">
    <property type="entry name" value="HAMP_dom"/>
</dbReference>
<name>A0AAW3MYF6_9BURK</name>
<dbReference type="SUPFAM" id="SSF55785">
    <property type="entry name" value="PYP-like sensor domain (PAS domain)"/>
    <property type="match status" value="1"/>
</dbReference>
<dbReference type="GO" id="GO:0004888">
    <property type="term" value="F:transmembrane signaling receptor activity"/>
    <property type="evidence" value="ECO:0007669"/>
    <property type="project" value="InterPro"/>
</dbReference>
<dbReference type="SMART" id="SM00086">
    <property type="entry name" value="PAC"/>
    <property type="match status" value="1"/>
</dbReference>
<evidence type="ECO:0000256" key="3">
    <source>
        <dbReference type="ARBA" id="ARBA00029447"/>
    </source>
</evidence>
<dbReference type="GO" id="GO:0007165">
    <property type="term" value="P:signal transduction"/>
    <property type="evidence" value="ECO:0007669"/>
    <property type="project" value="UniProtKB-KW"/>
</dbReference>
<dbReference type="SUPFAM" id="SSF58104">
    <property type="entry name" value="Methyl-accepting chemotaxis protein (MCP) signaling domain"/>
    <property type="match status" value="1"/>
</dbReference>
<gene>
    <name evidence="9" type="ORF">WJ96_06805</name>
</gene>
<feature type="domain" description="Methyl-accepting transducer" evidence="6">
    <location>
        <begin position="273"/>
        <end position="502"/>
    </location>
</feature>
<comment type="similarity">
    <text evidence="3">Belongs to the methyl-accepting chemotaxis (MCP) protein family.</text>
</comment>